<reference evidence="1" key="1">
    <citation type="submission" date="2023-07" db="EMBL/GenBank/DDBJ databases">
        <title>Bacterial whole genome sequence for Sphingobium sp. HBC34.</title>
        <authorList>
            <person name="Le V."/>
            <person name="Ko S.-R."/>
            <person name="Ahn C.-Y."/>
            <person name="Oh H.-M."/>
        </authorList>
    </citation>
    <scope>NUCLEOTIDE SEQUENCE</scope>
    <source>
        <strain evidence="1">HBC34</strain>
    </source>
</reference>
<dbReference type="EMBL" id="JAUQOM010000014">
    <property type="protein sequence ID" value="MDO7837019.1"/>
    <property type="molecule type" value="Genomic_DNA"/>
</dbReference>
<evidence type="ECO:0000313" key="2">
    <source>
        <dbReference type="Proteomes" id="UP001176471"/>
    </source>
</evidence>
<sequence length="231" mass="24731">MANHFTKASFTLAVTPAEAEVLRLIDDAIEALDDASLEPDGRTARFSALGPAFAACFPPADADPFSGFLEIFPDPDYPRLGFTLQVDPPDTGDTVGVWIHGEQVDIEATAALIQATARSALPFGFEYALDCDRMRPGEFGGGFVVIREDDIEFGGSARGLEKALTRRPGEAEHGLVIATRDREEGLLFWNSKAGFGSLETATVFSEAEASNTDLPIASDQPEWLALPAPLA</sequence>
<proteinExistence type="predicted"/>
<dbReference type="RefSeq" id="WP_019054755.1">
    <property type="nucleotide sequence ID" value="NZ_JAUQOM010000014.1"/>
</dbReference>
<comment type="caution">
    <text evidence="1">The sequence shown here is derived from an EMBL/GenBank/DDBJ whole genome shotgun (WGS) entry which is preliminary data.</text>
</comment>
<gene>
    <name evidence="1" type="ORF">Q4610_18390</name>
</gene>
<protein>
    <submittedName>
        <fullName evidence="1">Uncharacterized protein</fullName>
    </submittedName>
</protein>
<organism evidence="1 2">
    <name type="scientific">Sphingobium cyanobacteriorum</name>
    <dbReference type="NCBI Taxonomy" id="3063954"/>
    <lineage>
        <taxon>Bacteria</taxon>
        <taxon>Pseudomonadati</taxon>
        <taxon>Pseudomonadota</taxon>
        <taxon>Alphaproteobacteria</taxon>
        <taxon>Sphingomonadales</taxon>
        <taxon>Sphingomonadaceae</taxon>
        <taxon>Sphingobium</taxon>
    </lineage>
</organism>
<accession>A0ABT8ZR49</accession>
<dbReference type="Proteomes" id="UP001176471">
    <property type="component" value="Unassembled WGS sequence"/>
</dbReference>
<name>A0ABT8ZR49_9SPHN</name>
<keyword evidence="2" id="KW-1185">Reference proteome</keyword>
<evidence type="ECO:0000313" key="1">
    <source>
        <dbReference type="EMBL" id="MDO7837019.1"/>
    </source>
</evidence>